<reference evidence="11 12" key="1">
    <citation type="submission" date="2019-09" db="EMBL/GenBank/DDBJ databases">
        <title>Genome sequence and assembly of Adhaeribacter sp.</title>
        <authorList>
            <person name="Chhetri G."/>
        </authorList>
    </citation>
    <scope>NUCLEOTIDE SEQUENCE [LARGE SCALE GENOMIC DNA]</scope>
    <source>
        <strain evidence="11 12">DK36</strain>
    </source>
</reference>
<feature type="binding site" evidence="9">
    <location>
        <begin position="41"/>
        <end position="42"/>
    </location>
    <ligand>
        <name>substrate</name>
    </ligand>
</feature>
<dbReference type="InterPro" id="IPR004662">
    <property type="entry name" value="AcgluKinase_fam"/>
</dbReference>
<dbReference type="RefSeq" id="WP_150087699.1">
    <property type="nucleotide sequence ID" value="NZ_VWSF01000004.1"/>
</dbReference>
<gene>
    <name evidence="9 11" type="primary">argB</name>
    <name evidence="11" type="ORF">F0145_07485</name>
</gene>
<keyword evidence="6 9" id="KW-0418">Kinase</keyword>
<evidence type="ECO:0000256" key="2">
    <source>
        <dbReference type="ARBA" id="ARBA00022571"/>
    </source>
</evidence>
<dbReference type="Gene3D" id="3.40.1160.10">
    <property type="entry name" value="Acetylglutamate kinase-like"/>
    <property type="match status" value="1"/>
</dbReference>
<evidence type="ECO:0000256" key="6">
    <source>
        <dbReference type="ARBA" id="ARBA00022777"/>
    </source>
</evidence>
<dbReference type="EC" id="2.7.2.8" evidence="9"/>
<dbReference type="Proteomes" id="UP000323426">
    <property type="component" value="Unassembled WGS sequence"/>
</dbReference>
<dbReference type="Pfam" id="PF00696">
    <property type="entry name" value="AA_kinase"/>
    <property type="match status" value="1"/>
</dbReference>
<keyword evidence="2 9" id="KW-0055">Arginine biosynthesis</keyword>
<keyword evidence="7 9" id="KW-0067">ATP-binding</keyword>
<feature type="binding site" evidence="9">
    <location>
        <position position="160"/>
    </location>
    <ligand>
        <name>substrate</name>
    </ligand>
</feature>
<keyword evidence="5 9" id="KW-0547">Nucleotide-binding</keyword>
<dbReference type="PIRSF" id="PIRSF000728">
    <property type="entry name" value="NAGK"/>
    <property type="match status" value="1"/>
</dbReference>
<dbReference type="UniPathway" id="UPA00068">
    <property type="reaction ID" value="UER00107"/>
</dbReference>
<dbReference type="SUPFAM" id="SSF53633">
    <property type="entry name" value="Carbamate kinase-like"/>
    <property type="match status" value="1"/>
</dbReference>
<dbReference type="InterPro" id="IPR036393">
    <property type="entry name" value="AceGlu_kinase-like_sf"/>
</dbReference>
<dbReference type="CDD" id="cd04238">
    <property type="entry name" value="AAK_NAGK-like"/>
    <property type="match status" value="1"/>
</dbReference>
<protein>
    <recommendedName>
        <fullName evidence="9">Acetylglutamate kinase</fullName>
        <ecNumber evidence="9">2.7.2.8</ecNumber>
    </recommendedName>
    <alternativeName>
        <fullName evidence="9">N-acetyl-L-glutamate 5-phosphotransferase</fullName>
    </alternativeName>
    <alternativeName>
        <fullName evidence="9">NAG kinase</fullName>
        <shortName evidence="9">NAGK</shortName>
    </alternativeName>
</protein>
<evidence type="ECO:0000256" key="5">
    <source>
        <dbReference type="ARBA" id="ARBA00022741"/>
    </source>
</evidence>
<comment type="subcellular location">
    <subcellularLocation>
        <location evidence="9">Cytoplasm</location>
    </subcellularLocation>
</comment>
<comment type="function">
    <text evidence="9">Catalyzes the ATP-dependent phosphorylation of N-acetyl-L-glutamate.</text>
</comment>
<dbReference type="PANTHER" id="PTHR23342">
    <property type="entry name" value="N-ACETYLGLUTAMATE SYNTHASE"/>
    <property type="match status" value="1"/>
</dbReference>
<sequence length="266" mass="28230">MKDALQVVKIGGNIIDDEAKLNSFLKDFAQLTGPKILVHGGGKIATEVSKGLGIEARLVDGRRITDAETLRVVTMVYGGLVNKNIVAKLQANNCNALGLTGADADIIPATKRPVKDIDYGFVGDITEGTIPAKTLKLLLENNLTPVIAPLTHDGQGNLLNTNADTIASALAVALSGHFETRLTYCFEKKGVLTDINDDNSVIHQITNNQYTSLKNDGTIAQGMIPKLDNAFRAIAAGVTSVFICHADDVLPILEKKATAGTELVNS</sequence>
<keyword evidence="9" id="KW-0963">Cytoplasm</keyword>
<feature type="domain" description="Aspartate/glutamate/uridylate kinase" evidence="10">
    <location>
        <begin position="5"/>
        <end position="244"/>
    </location>
</feature>
<dbReference type="GO" id="GO:0003991">
    <property type="term" value="F:acetylglutamate kinase activity"/>
    <property type="evidence" value="ECO:0007669"/>
    <property type="project" value="UniProtKB-UniRule"/>
</dbReference>
<dbReference type="AlphaFoldDB" id="A0A5M6DJV3"/>
<evidence type="ECO:0000256" key="3">
    <source>
        <dbReference type="ARBA" id="ARBA00022605"/>
    </source>
</evidence>
<evidence type="ECO:0000256" key="9">
    <source>
        <dbReference type="HAMAP-Rule" id="MF_00082"/>
    </source>
</evidence>
<evidence type="ECO:0000256" key="8">
    <source>
        <dbReference type="ARBA" id="ARBA00048141"/>
    </source>
</evidence>
<evidence type="ECO:0000313" key="12">
    <source>
        <dbReference type="Proteomes" id="UP000323426"/>
    </source>
</evidence>
<dbReference type="GO" id="GO:0042450">
    <property type="term" value="P:L-arginine biosynthetic process via ornithine"/>
    <property type="evidence" value="ECO:0007669"/>
    <property type="project" value="UniProtKB-UniRule"/>
</dbReference>
<dbReference type="GO" id="GO:0005737">
    <property type="term" value="C:cytoplasm"/>
    <property type="evidence" value="ECO:0007669"/>
    <property type="project" value="UniProtKB-SubCell"/>
</dbReference>
<feature type="binding site" evidence="9">
    <location>
        <position position="63"/>
    </location>
    <ligand>
        <name>substrate</name>
    </ligand>
</feature>
<dbReference type="NCBIfam" id="TIGR00761">
    <property type="entry name" value="argB"/>
    <property type="match status" value="1"/>
</dbReference>
<comment type="pathway">
    <text evidence="1 9">Amino-acid biosynthesis; L-arginine biosynthesis; N(2)-acetyl-L-ornithine from L-glutamate: step 2/4.</text>
</comment>
<dbReference type="InterPro" id="IPR001048">
    <property type="entry name" value="Asp/Glu/Uridylate_kinase"/>
</dbReference>
<keyword evidence="12" id="KW-1185">Reference proteome</keyword>
<comment type="catalytic activity">
    <reaction evidence="8 9">
        <text>N-acetyl-L-glutamate + ATP = N-acetyl-L-glutamyl 5-phosphate + ADP</text>
        <dbReference type="Rhea" id="RHEA:14629"/>
        <dbReference type="ChEBI" id="CHEBI:30616"/>
        <dbReference type="ChEBI" id="CHEBI:44337"/>
        <dbReference type="ChEBI" id="CHEBI:57936"/>
        <dbReference type="ChEBI" id="CHEBI:456216"/>
        <dbReference type="EC" id="2.7.2.8"/>
    </reaction>
</comment>
<keyword evidence="4 9" id="KW-0808">Transferase</keyword>
<dbReference type="HAMAP" id="MF_00082">
    <property type="entry name" value="ArgB"/>
    <property type="match status" value="1"/>
</dbReference>
<proteinExistence type="inferred from homology"/>
<keyword evidence="3 9" id="KW-0028">Amino-acid biosynthesis</keyword>
<evidence type="ECO:0000256" key="1">
    <source>
        <dbReference type="ARBA" id="ARBA00004828"/>
    </source>
</evidence>
<comment type="similarity">
    <text evidence="9">Belongs to the acetylglutamate kinase family. ArgB subfamily.</text>
</comment>
<evidence type="ECO:0000256" key="7">
    <source>
        <dbReference type="ARBA" id="ARBA00022840"/>
    </source>
</evidence>
<evidence type="ECO:0000259" key="10">
    <source>
        <dbReference type="Pfam" id="PF00696"/>
    </source>
</evidence>
<evidence type="ECO:0000256" key="4">
    <source>
        <dbReference type="ARBA" id="ARBA00022679"/>
    </source>
</evidence>
<feature type="site" description="Transition state stabilizer" evidence="9">
    <location>
        <position position="9"/>
    </location>
</feature>
<dbReference type="EMBL" id="VWSF01000004">
    <property type="protein sequence ID" value="KAA5547781.1"/>
    <property type="molecule type" value="Genomic_DNA"/>
</dbReference>
<dbReference type="PANTHER" id="PTHR23342:SF0">
    <property type="entry name" value="N-ACETYLGLUTAMATE SYNTHASE, MITOCHONDRIAL"/>
    <property type="match status" value="1"/>
</dbReference>
<comment type="caution">
    <text evidence="11">The sequence shown here is derived from an EMBL/GenBank/DDBJ whole genome shotgun (WGS) entry which is preliminary data.</text>
</comment>
<dbReference type="GO" id="GO:0005524">
    <property type="term" value="F:ATP binding"/>
    <property type="evidence" value="ECO:0007669"/>
    <property type="project" value="UniProtKB-UniRule"/>
</dbReference>
<organism evidence="11 12">
    <name type="scientific">Adhaeribacter rhizoryzae</name>
    <dbReference type="NCBI Taxonomy" id="2607907"/>
    <lineage>
        <taxon>Bacteria</taxon>
        <taxon>Pseudomonadati</taxon>
        <taxon>Bacteroidota</taxon>
        <taxon>Cytophagia</taxon>
        <taxon>Cytophagales</taxon>
        <taxon>Hymenobacteraceae</taxon>
        <taxon>Adhaeribacter</taxon>
    </lineage>
</organism>
<name>A0A5M6DJV3_9BACT</name>
<accession>A0A5M6DJV3</accession>
<dbReference type="InterPro" id="IPR037528">
    <property type="entry name" value="ArgB"/>
</dbReference>
<evidence type="ECO:0000313" key="11">
    <source>
        <dbReference type="EMBL" id="KAA5547781.1"/>
    </source>
</evidence>
<feature type="site" description="Transition state stabilizer" evidence="9">
    <location>
        <position position="226"/>
    </location>
</feature>